<proteinExistence type="predicted"/>
<dbReference type="BioCyc" id="LINT1001599:G11K9-5262-MONOMER"/>
<name>M3FXN4_LEPIR</name>
<dbReference type="AlphaFoldDB" id="M3FXN4"/>
<comment type="caution">
    <text evidence="1">The sequence shown here is derived from an EMBL/GenBank/DDBJ whole genome shotgun (WGS) entry which is preliminary data.</text>
</comment>
<gene>
    <name evidence="1" type="ORF">LEP1GSC151_0030</name>
</gene>
<sequence length="119" mass="13995">MDWNNLDSNNIYILCHAILQKVTWLKLNNDSEYTYIGIERDFKEEIIKEIINDFFNSEFLYLSLGRKNSKKILLADAMTEFKYFLPEISKELYKVILVSSDLSKVLEFNSIGVVRRGLC</sequence>
<organism evidence="1 2">
    <name type="scientific">Leptospira interrogans serovar Grippotyphosa str. LT2186</name>
    <dbReference type="NCBI Taxonomy" id="1001599"/>
    <lineage>
        <taxon>Bacteria</taxon>
        <taxon>Pseudomonadati</taxon>
        <taxon>Spirochaetota</taxon>
        <taxon>Spirochaetia</taxon>
        <taxon>Leptospirales</taxon>
        <taxon>Leptospiraceae</taxon>
        <taxon>Leptospira</taxon>
    </lineage>
</organism>
<accession>M3FXN4</accession>
<dbReference type="Proteomes" id="UP000011776">
    <property type="component" value="Unassembled WGS sequence"/>
</dbReference>
<protein>
    <submittedName>
        <fullName evidence="1">Uncharacterized protein</fullName>
    </submittedName>
</protein>
<evidence type="ECO:0000313" key="1">
    <source>
        <dbReference type="EMBL" id="EMG12304.1"/>
    </source>
</evidence>
<dbReference type="EMBL" id="AFME02000106">
    <property type="protein sequence ID" value="EMG12304.1"/>
    <property type="molecule type" value="Genomic_DNA"/>
</dbReference>
<reference evidence="1 2" key="1">
    <citation type="submission" date="2013-02" db="EMBL/GenBank/DDBJ databases">
        <authorList>
            <person name="Harkins D.M."/>
            <person name="Durkin A.S."/>
            <person name="Brinkac L.M."/>
            <person name="Haft D.H."/>
            <person name="Selengut J.D."/>
            <person name="Sanka R."/>
            <person name="DePew J."/>
            <person name="Purushe J."/>
            <person name="Tulsiani S.M."/>
            <person name="Graham G.C."/>
            <person name="Burns M.-A."/>
            <person name="Dohnt M.F."/>
            <person name="Smythe L.D."/>
            <person name="McKay D.B."/>
            <person name="Craig S.B."/>
            <person name="Vinetz J.M."/>
            <person name="Sutton G.G."/>
            <person name="Nierman W.C."/>
            <person name="Fouts D.E."/>
        </authorList>
    </citation>
    <scope>NUCLEOTIDE SEQUENCE [LARGE SCALE GENOMIC DNA]</scope>
    <source>
        <strain evidence="1 2">LT2186</strain>
    </source>
</reference>
<evidence type="ECO:0000313" key="2">
    <source>
        <dbReference type="Proteomes" id="UP000011776"/>
    </source>
</evidence>